<dbReference type="PANTHER" id="PTHR15588:SF9">
    <property type="entry name" value="U6 SNRNA-ASSOCIATED SM-LIKE PROTEIN LSM8"/>
    <property type="match status" value="1"/>
</dbReference>
<evidence type="ECO:0000256" key="7">
    <source>
        <dbReference type="ARBA" id="ARBA00023242"/>
    </source>
</evidence>
<evidence type="ECO:0000256" key="4">
    <source>
        <dbReference type="ARBA" id="ARBA00022728"/>
    </source>
</evidence>
<name>A0A9W7L833_9STRA</name>
<comment type="subcellular location">
    <subcellularLocation>
        <location evidence="1 9">Nucleus</location>
    </subcellularLocation>
</comment>
<dbReference type="Pfam" id="PF01423">
    <property type="entry name" value="LSM"/>
    <property type="match status" value="1"/>
</dbReference>
<dbReference type="InterPro" id="IPR001163">
    <property type="entry name" value="Sm_dom_euk/arc"/>
</dbReference>
<dbReference type="SUPFAM" id="SSF50182">
    <property type="entry name" value="Sm-like ribonucleoproteins"/>
    <property type="match status" value="1"/>
</dbReference>
<keyword evidence="6 9" id="KW-0508">mRNA splicing</keyword>
<dbReference type="InterPro" id="IPR010920">
    <property type="entry name" value="LSM_dom_sf"/>
</dbReference>
<keyword evidence="5 9" id="KW-0694">RNA-binding</keyword>
<evidence type="ECO:0000256" key="3">
    <source>
        <dbReference type="ARBA" id="ARBA00022664"/>
    </source>
</evidence>
<dbReference type="Gene3D" id="2.30.30.100">
    <property type="match status" value="1"/>
</dbReference>
<evidence type="ECO:0000256" key="9">
    <source>
        <dbReference type="RuleBase" id="RU365048"/>
    </source>
</evidence>
<dbReference type="AlphaFoldDB" id="A0A9W7L833"/>
<sequence>MASTIKELIDKKVNVVCVDGRNLIGILSGYDQLQNLVLTDCHERSYSSTSPVELVPLGVYIVRGDSLAILGELDVEEDAKRDLGGIRAEPVRPVLHTQS</sequence>
<dbReference type="GO" id="GO:0003729">
    <property type="term" value="F:mRNA binding"/>
    <property type="evidence" value="ECO:0007669"/>
    <property type="project" value="TreeGrafter"/>
</dbReference>
<keyword evidence="4 9" id="KW-0747">Spliceosome</keyword>
<evidence type="ECO:0000313" key="11">
    <source>
        <dbReference type="EMBL" id="GMI36916.1"/>
    </source>
</evidence>
<dbReference type="FunFam" id="2.30.30.100:FF:000095">
    <property type="entry name" value="U6 snRNA-associated Sm-like protein LSm8"/>
    <property type="match status" value="1"/>
</dbReference>
<keyword evidence="12" id="KW-1185">Reference proteome</keyword>
<dbReference type="PROSITE" id="PS52002">
    <property type="entry name" value="SM"/>
    <property type="match status" value="1"/>
</dbReference>
<dbReference type="InterPro" id="IPR044642">
    <property type="entry name" value="PTHR15588"/>
</dbReference>
<dbReference type="GO" id="GO:0005688">
    <property type="term" value="C:U6 snRNP"/>
    <property type="evidence" value="ECO:0007669"/>
    <property type="project" value="UniProtKB-UniRule"/>
</dbReference>
<keyword evidence="8 9" id="KW-0687">Ribonucleoprotein</keyword>
<organism evidence="11 12">
    <name type="scientific">Triparma columacea</name>
    <dbReference type="NCBI Taxonomy" id="722753"/>
    <lineage>
        <taxon>Eukaryota</taxon>
        <taxon>Sar</taxon>
        <taxon>Stramenopiles</taxon>
        <taxon>Ochrophyta</taxon>
        <taxon>Bolidophyceae</taxon>
        <taxon>Parmales</taxon>
        <taxon>Triparmaceae</taxon>
        <taxon>Triparma</taxon>
    </lineage>
</organism>
<dbReference type="CDD" id="cd01727">
    <property type="entry name" value="LSm8"/>
    <property type="match status" value="1"/>
</dbReference>
<evidence type="ECO:0000313" key="12">
    <source>
        <dbReference type="Proteomes" id="UP001165065"/>
    </source>
</evidence>
<dbReference type="GO" id="GO:0046540">
    <property type="term" value="C:U4/U6 x U5 tri-snRNP complex"/>
    <property type="evidence" value="ECO:0007669"/>
    <property type="project" value="UniProtKB-UniRule"/>
</dbReference>
<evidence type="ECO:0000259" key="10">
    <source>
        <dbReference type="PROSITE" id="PS52002"/>
    </source>
</evidence>
<dbReference type="Proteomes" id="UP001165065">
    <property type="component" value="Unassembled WGS sequence"/>
</dbReference>
<feature type="domain" description="Sm" evidence="10">
    <location>
        <begin position="1"/>
        <end position="76"/>
    </location>
</feature>
<comment type="caution">
    <text evidence="11">The sequence shown here is derived from an EMBL/GenBank/DDBJ whole genome shotgun (WGS) entry which is preliminary data.</text>
</comment>
<reference evidence="12" key="1">
    <citation type="journal article" date="2023" name="Commun. Biol.">
        <title>Genome analysis of Parmales, the sister group of diatoms, reveals the evolutionary specialization of diatoms from phago-mixotrophs to photoautotrophs.</title>
        <authorList>
            <person name="Ban H."/>
            <person name="Sato S."/>
            <person name="Yoshikawa S."/>
            <person name="Yamada K."/>
            <person name="Nakamura Y."/>
            <person name="Ichinomiya M."/>
            <person name="Sato N."/>
            <person name="Blanc-Mathieu R."/>
            <person name="Endo H."/>
            <person name="Kuwata A."/>
            <person name="Ogata H."/>
        </authorList>
    </citation>
    <scope>NUCLEOTIDE SEQUENCE [LARGE SCALE GENOMIC DNA]</scope>
</reference>
<evidence type="ECO:0000256" key="8">
    <source>
        <dbReference type="ARBA" id="ARBA00023274"/>
    </source>
</evidence>
<gene>
    <name evidence="9" type="primary">LSM8</name>
    <name evidence="11" type="ORF">TrCOL_g7017</name>
</gene>
<dbReference type="PANTHER" id="PTHR15588">
    <property type="entry name" value="LSM1"/>
    <property type="match status" value="1"/>
</dbReference>
<dbReference type="InterPro" id="IPR034103">
    <property type="entry name" value="Lsm8"/>
</dbReference>
<proteinExistence type="inferred from homology"/>
<dbReference type="SMART" id="SM00651">
    <property type="entry name" value="Sm"/>
    <property type="match status" value="1"/>
</dbReference>
<dbReference type="GO" id="GO:0071011">
    <property type="term" value="C:precatalytic spliceosome"/>
    <property type="evidence" value="ECO:0007669"/>
    <property type="project" value="TreeGrafter"/>
</dbReference>
<dbReference type="GO" id="GO:0000398">
    <property type="term" value="P:mRNA splicing, via spliceosome"/>
    <property type="evidence" value="ECO:0007669"/>
    <property type="project" value="UniProtKB-UniRule"/>
</dbReference>
<evidence type="ECO:0000256" key="1">
    <source>
        <dbReference type="ARBA" id="ARBA00004123"/>
    </source>
</evidence>
<evidence type="ECO:0000256" key="6">
    <source>
        <dbReference type="ARBA" id="ARBA00023187"/>
    </source>
</evidence>
<dbReference type="OrthoDB" id="10263346at2759"/>
<comment type="subunit">
    <text evidence="9">LSm subunits form a heteromer with a doughnut shape.</text>
</comment>
<comment type="function">
    <text evidence="9">Plays role in pre-mRNA splicing as component of the U4/U6-U5 tri-snRNP complex that is involved in spliceosome assembly, and as component of the precatalytic spliceosome (spliceosome B complex). The heptameric LSM2-8 complex binds specifically to the 3'-terminal U-tract of U6 snRNA.</text>
</comment>
<protein>
    <recommendedName>
        <fullName evidence="9">U6 snRNA-associated Sm-like protein LSm8</fullName>
    </recommendedName>
</protein>
<dbReference type="InterPro" id="IPR047575">
    <property type="entry name" value="Sm"/>
</dbReference>
<evidence type="ECO:0000256" key="2">
    <source>
        <dbReference type="ARBA" id="ARBA00006850"/>
    </source>
</evidence>
<comment type="similarity">
    <text evidence="2 9">Belongs to the snRNP Sm proteins family.</text>
</comment>
<evidence type="ECO:0000256" key="5">
    <source>
        <dbReference type="ARBA" id="ARBA00022884"/>
    </source>
</evidence>
<accession>A0A9W7L833</accession>
<keyword evidence="3 9" id="KW-0507">mRNA processing</keyword>
<dbReference type="EMBL" id="BRYA01000069">
    <property type="protein sequence ID" value="GMI36916.1"/>
    <property type="molecule type" value="Genomic_DNA"/>
</dbReference>
<keyword evidence="7 9" id="KW-0539">Nucleus</keyword>